<dbReference type="Gene3D" id="1.10.10.60">
    <property type="entry name" value="Homeodomain-like"/>
    <property type="match status" value="1"/>
</dbReference>
<dbReference type="Proteomes" id="UP000094569">
    <property type="component" value="Unassembled WGS sequence"/>
</dbReference>
<accession>A0A1E3B851</accession>
<dbReference type="VEuPathDB" id="FungiDB:SI65_07498"/>
<keyword evidence="5" id="KW-1185">Reference proteome</keyword>
<gene>
    <name evidence="4" type="ORF">SI65_07498</name>
</gene>
<evidence type="ECO:0000313" key="4">
    <source>
        <dbReference type="EMBL" id="ODM17099.1"/>
    </source>
</evidence>
<dbReference type="InterPro" id="IPR007889">
    <property type="entry name" value="HTH_Psq"/>
</dbReference>
<evidence type="ECO:0000313" key="5">
    <source>
        <dbReference type="Proteomes" id="UP000094569"/>
    </source>
</evidence>
<evidence type="ECO:0000259" key="3">
    <source>
        <dbReference type="PROSITE" id="PS51253"/>
    </source>
</evidence>
<sequence length="153" mass="17939">MPPKSRNSIEQEGRIILAMSALQKKEITNIREAARLYNIPRTTLRDRLKGSSYRAEQRANGHKLTQNEEESLVQWIFSMDQRGAAPRPAHVQDMANILLSKHGDTNIKTVGVNWATNFIKRHDELKTRFSRRYNHQRAKCEDPKIIKEWFDWV</sequence>
<organism evidence="4 5">
    <name type="scientific">Aspergillus cristatus</name>
    <name type="common">Chinese Fuzhuan brick tea-fermentation fungus</name>
    <name type="synonym">Eurotium cristatum</name>
    <dbReference type="NCBI Taxonomy" id="573508"/>
    <lineage>
        <taxon>Eukaryota</taxon>
        <taxon>Fungi</taxon>
        <taxon>Dikarya</taxon>
        <taxon>Ascomycota</taxon>
        <taxon>Pezizomycotina</taxon>
        <taxon>Eurotiomycetes</taxon>
        <taxon>Eurotiomycetidae</taxon>
        <taxon>Eurotiales</taxon>
        <taxon>Aspergillaceae</taxon>
        <taxon>Aspergillus</taxon>
        <taxon>Aspergillus subgen. Aspergillus</taxon>
    </lineage>
</organism>
<dbReference type="GO" id="GO:0003677">
    <property type="term" value="F:DNA binding"/>
    <property type="evidence" value="ECO:0007669"/>
    <property type="project" value="UniProtKB-KW"/>
</dbReference>
<proteinExistence type="predicted"/>
<keyword evidence="2" id="KW-0539">Nucleus</keyword>
<dbReference type="OrthoDB" id="4502298at2759"/>
<name>A0A1E3B851_ASPCR</name>
<dbReference type="EMBL" id="JXNT01000009">
    <property type="protein sequence ID" value="ODM17099.1"/>
    <property type="molecule type" value="Genomic_DNA"/>
</dbReference>
<keyword evidence="1" id="KW-0238">DNA-binding</keyword>
<feature type="domain" description="HTH CENPB-type" evidence="3">
    <location>
        <begin position="56"/>
        <end position="128"/>
    </location>
</feature>
<dbReference type="InterPro" id="IPR006600">
    <property type="entry name" value="HTH_CenpB_DNA-bd_dom"/>
</dbReference>
<dbReference type="SMART" id="SM00674">
    <property type="entry name" value="CENPB"/>
    <property type="match status" value="1"/>
</dbReference>
<evidence type="ECO:0000256" key="2">
    <source>
        <dbReference type="ARBA" id="ARBA00023242"/>
    </source>
</evidence>
<dbReference type="PROSITE" id="PS51253">
    <property type="entry name" value="HTH_CENPB"/>
    <property type="match status" value="1"/>
</dbReference>
<dbReference type="Pfam" id="PF05225">
    <property type="entry name" value="HTH_psq"/>
    <property type="match status" value="1"/>
</dbReference>
<dbReference type="Pfam" id="PF03221">
    <property type="entry name" value="HTH_Tnp_Tc5"/>
    <property type="match status" value="1"/>
</dbReference>
<protein>
    <recommendedName>
        <fullName evidence="3">HTH CENPB-type domain-containing protein</fullName>
    </recommendedName>
</protein>
<dbReference type="AlphaFoldDB" id="A0A1E3B851"/>
<evidence type="ECO:0000256" key="1">
    <source>
        <dbReference type="ARBA" id="ARBA00023125"/>
    </source>
</evidence>
<comment type="caution">
    <text evidence="4">The sequence shown here is derived from an EMBL/GenBank/DDBJ whole genome shotgun (WGS) entry which is preliminary data.</text>
</comment>
<reference evidence="4 5" key="1">
    <citation type="journal article" date="2016" name="BMC Genomics">
        <title>Comparative genomic and transcriptomic analyses of the Fuzhuan brick tea-fermentation fungus Aspergillus cristatus.</title>
        <authorList>
            <person name="Ge Y."/>
            <person name="Wang Y."/>
            <person name="Liu Y."/>
            <person name="Tan Y."/>
            <person name="Ren X."/>
            <person name="Zhang X."/>
            <person name="Hyde K.D."/>
            <person name="Liu Y."/>
            <person name="Liu Z."/>
        </authorList>
    </citation>
    <scope>NUCLEOTIDE SEQUENCE [LARGE SCALE GENOMIC DNA]</scope>
    <source>
        <strain evidence="4 5">GZAAS20.1005</strain>
    </source>
</reference>
<dbReference type="InterPro" id="IPR009057">
    <property type="entry name" value="Homeodomain-like_sf"/>
</dbReference>
<dbReference type="SUPFAM" id="SSF46689">
    <property type="entry name" value="Homeodomain-like"/>
    <property type="match status" value="1"/>
</dbReference>